<evidence type="ECO:0000256" key="3">
    <source>
        <dbReference type="ARBA" id="ARBA00022827"/>
    </source>
</evidence>
<proteinExistence type="predicted"/>
<dbReference type="AlphaFoldDB" id="A0A0F9U339"/>
<dbReference type="InterPro" id="IPR052206">
    <property type="entry name" value="Retinol_saturase"/>
</dbReference>
<protein>
    <recommendedName>
        <fullName evidence="8">Amine oxidase domain-containing protein</fullName>
    </recommendedName>
</protein>
<evidence type="ECO:0000256" key="2">
    <source>
        <dbReference type="ARBA" id="ARBA00022729"/>
    </source>
</evidence>
<keyword evidence="6" id="KW-1133">Transmembrane helix</keyword>
<keyword evidence="3" id="KW-0274">FAD</keyword>
<evidence type="ECO:0000256" key="4">
    <source>
        <dbReference type="ARBA" id="ARBA00022857"/>
    </source>
</evidence>
<evidence type="ECO:0008006" key="8">
    <source>
        <dbReference type="Google" id="ProtNLM"/>
    </source>
</evidence>
<dbReference type="SUPFAM" id="SSF51905">
    <property type="entry name" value="FAD/NAD(P)-binding domain"/>
    <property type="match status" value="1"/>
</dbReference>
<feature type="transmembrane region" description="Helical" evidence="6">
    <location>
        <begin position="462"/>
        <end position="485"/>
    </location>
</feature>
<keyword evidence="2" id="KW-0732">Signal</keyword>
<dbReference type="Gene3D" id="3.50.50.60">
    <property type="entry name" value="FAD/NAD(P)-binding domain"/>
    <property type="match status" value="2"/>
</dbReference>
<organism evidence="7">
    <name type="scientific">marine sediment metagenome</name>
    <dbReference type="NCBI Taxonomy" id="412755"/>
    <lineage>
        <taxon>unclassified sequences</taxon>
        <taxon>metagenomes</taxon>
        <taxon>ecological metagenomes</taxon>
    </lineage>
</organism>
<sequence length="494" mass="56062">MEKYDYAIIGMGIGGLTTGALLAEAGKKVIIFEQHYLPGGYGHTFKREGFSFCPGWHYVWNCGKGEAVYNMLKKLGLEKEVTFEKLDPKGFDRVVSKGIDYKIGSGFERECSRLSVMFPNHGKQIKKYFSIIEKFNQHKNNVEKLLCFAYIYKYLKWTLQNLFDHFQFPPKLQLILSGQSPVFLLPPNKLSLVVHAWGIASYDSGAYYPTEHFEKAVNGLFNKIKDSKKCSTHLSTEIVKLNLNDDNTRVISAETKNGEMFSADNFIFNGDPKLSMDLIGKEYFPEKFQKKLDYDYSSGVLSVFLGLKDIDLSKYMGKENIFYYSDPDINSLYEQHFAQGIPKELQLFCNAPSLRSDALCPPGCHQLVAIAPCNYQYFADLRSKSRAEYIKVKEKYADKLIDTIEEKFVPGLKSHIVLRIVGTPTTSEHFVFAPQGSSYGTSLDPANVNINRLRHKSPFKNMYYIGAASFLPGFAPIISFASNLYEKLTGDKVQ</sequence>
<keyword evidence="1" id="KW-0285">Flavoprotein</keyword>
<evidence type="ECO:0000256" key="5">
    <source>
        <dbReference type="ARBA" id="ARBA00023027"/>
    </source>
</evidence>
<dbReference type="PANTHER" id="PTHR46091:SF3">
    <property type="entry name" value="AMINE OXIDASE DOMAIN-CONTAINING PROTEIN"/>
    <property type="match status" value="1"/>
</dbReference>
<keyword evidence="4" id="KW-0521">NADP</keyword>
<evidence type="ECO:0000313" key="7">
    <source>
        <dbReference type="EMBL" id="KKN87665.1"/>
    </source>
</evidence>
<gene>
    <name evidence="7" type="ORF">LCGC14_0257160</name>
</gene>
<name>A0A0F9U339_9ZZZZ</name>
<evidence type="ECO:0000256" key="6">
    <source>
        <dbReference type="SAM" id="Phobius"/>
    </source>
</evidence>
<keyword evidence="5" id="KW-0520">NAD</keyword>
<dbReference type="EMBL" id="LAZR01000136">
    <property type="protein sequence ID" value="KKN87665.1"/>
    <property type="molecule type" value="Genomic_DNA"/>
</dbReference>
<keyword evidence="6" id="KW-0812">Transmembrane</keyword>
<comment type="caution">
    <text evidence="7">The sequence shown here is derived from an EMBL/GenBank/DDBJ whole genome shotgun (WGS) entry which is preliminary data.</text>
</comment>
<evidence type="ECO:0000256" key="1">
    <source>
        <dbReference type="ARBA" id="ARBA00022630"/>
    </source>
</evidence>
<dbReference type="InterPro" id="IPR036188">
    <property type="entry name" value="FAD/NAD-bd_sf"/>
</dbReference>
<reference evidence="7" key="1">
    <citation type="journal article" date="2015" name="Nature">
        <title>Complex archaea that bridge the gap between prokaryotes and eukaryotes.</title>
        <authorList>
            <person name="Spang A."/>
            <person name="Saw J.H."/>
            <person name="Jorgensen S.L."/>
            <person name="Zaremba-Niedzwiedzka K."/>
            <person name="Martijn J."/>
            <person name="Lind A.E."/>
            <person name="van Eijk R."/>
            <person name="Schleper C."/>
            <person name="Guy L."/>
            <person name="Ettema T.J."/>
        </authorList>
    </citation>
    <scope>NUCLEOTIDE SEQUENCE</scope>
</reference>
<accession>A0A0F9U339</accession>
<dbReference type="PANTHER" id="PTHR46091">
    <property type="entry name" value="BLR7054 PROTEIN"/>
    <property type="match status" value="1"/>
</dbReference>
<dbReference type="Pfam" id="PF13450">
    <property type="entry name" value="NAD_binding_8"/>
    <property type="match status" value="1"/>
</dbReference>
<keyword evidence="6" id="KW-0472">Membrane</keyword>